<dbReference type="InterPro" id="IPR005162">
    <property type="entry name" value="Retrotrans_gag_dom"/>
</dbReference>
<evidence type="ECO:0000259" key="1">
    <source>
        <dbReference type="Pfam" id="PF03732"/>
    </source>
</evidence>
<feature type="domain" description="Retrotransposon gag" evidence="1">
    <location>
        <begin position="168"/>
        <end position="251"/>
    </location>
</feature>
<accession>A0A1Y1LPB7</accession>
<dbReference type="EMBL" id="GEZM01051849">
    <property type="protein sequence ID" value="JAV74668.1"/>
    <property type="molecule type" value="Transcribed_RNA"/>
</dbReference>
<evidence type="ECO:0000313" key="2">
    <source>
        <dbReference type="EMBL" id="JAV74668.1"/>
    </source>
</evidence>
<reference evidence="2" key="1">
    <citation type="journal article" date="2016" name="Sci. Rep.">
        <title>Molecular characterization of firefly nuptial gifts: a multi-omics approach sheds light on postcopulatory sexual selection.</title>
        <authorList>
            <person name="Al-Wathiqui N."/>
            <person name="Fallon T.R."/>
            <person name="South A."/>
            <person name="Weng J.K."/>
            <person name="Lewis S.M."/>
        </authorList>
    </citation>
    <scope>NUCLEOTIDE SEQUENCE</scope>
</reference>
<organism evidence="2">
    <name type="scientific">Photinus pyralis</name>
    <name type="common">Common eastern firefly</name>
    <name type="synonym">Lampyris pyralis</name>
    <dbReference type="NCBI Taxonomy" id="7054"/>
    <lineage>
        <taxon>Eukaryota</taxon>
        <taxon>Metazoa</taxon>
        <taxon>Ecdysozoa</taxon>
        <taxon>Arthropoda</taxon>
        <taxon>Hexapoda</taxon>
        <taxon>Insecta</taxon>
        <taxon>Pterygota</taxon>
        <taxon>Neoptera</taxon>
        <taxon>Endopterygota</taxon>
        <taxon>Coleoptera</taxon>
        <taxon>Polyphaga</taxon>
        <taxon>Elateriformia</taxon>
        <taxon>Elateroidea</taxon>
        <taxon>Lampyridae</taxon>
        <taxon>Lampyrinae</taxon>
        <taxon>Photinus</taxon>
    </lineage>
</organism>
<protein>
    <recommendedName>
        <fullName evidence="1">Retrotransposon gag domain-containing protein</fullName>
    </recommendedName>
</protein>
<name>A0A1Y1LPB7_PHOPY</name>
<dbReference type="Pfam" id="PF03732">
    <property type="entry name" value="Retrotrans_gag"/>
    <property type="match status" value="1"/>
</dbReference>
<proteinExistence type="predicted"/>
<sequence length="256" mass="30023">MPKMDQLQTPSDTEVRISKIYHLRKVELVQLLEGLQLDSEGTVEELRARLVGYYRAKETTTPVSMDLMERAENTEAENTGPIRKPTSDLNQHILPLEIKPKVVSNATNRDGEQRRERDTPSAADICDKVRKWGVKFDGSGDPLAFTERIEELRECYGYSGRELLLALPELLKGRALLWYRNNRSTWKNWEDVLDSFKLYFIPHRHQYTLEEEIRSRVQKGRESATEYVTDILTLMRRHGEMSQRSQMNRIYENRSY</sequence>
<dbReference type="AlphaFoldDB" id="A0A1Y1LPB7"/>